<dbReference type="CDD" id="cd00037">
    <property type="entry name" value="CLECT"/>
    <property type="match status" value="1"/>
</dbReference>
<dbReference type="SUPFAM" id="SSF56436">
    <property type="entry name" value="C-type lectin-like"/>
    <property type="match status" value="1"/>
</dbReference>
<dbReference type="InterPro" id="IPR016187">
    <property type="entry name" value="CTDL_fold"/>
</dbReference>
<dbReference type="PROSITE" id="PS01180">
    <property type="entry name" value="CUB"/>
    <property type="match status" value="2"/>
</dbReference>
<dbReference type="Pfam" id="PF00059">
    <property type="entry name" value="Lectin_C"/>
    <property type="match status" value="1"/>
</dbReference>
<keyword evidence="2" id="KW-1015">Disulfide bond</keyword>
<dbReference type="SMART" id="SM00034">
    <property type="entry name" value="CLECT"/>
    <property type="match status" value="1"/>
</dbReference>
<evidence type="ECO:0000256" key="1">
    <source>
        <dbReference type="ARBA" id="ARBA00022737"/>
    </source>
</evidence>
<dbReference type="SMART" id="SM00042">
    <property type="entry name" value="CUB"/>
    <property type="match status" value="2"/>
</dbReference>
<dbReference type="InterPro" id="IPR016186">
    <property type="entry name" value="C-type_lectin-like/link_sf"/>
</dbReference>
<dbReference type="PROSITE" id="PS50041">
    <property type="entry name" value="C_TYPE_LECTIN_2"/>
    <property type="match status" value="1"/>
</dbReference>
<evidence type="ECO:0000259" key="6">
    <source>
        <dbReference type="PROSITE" id="PS50041"/>
    </source>
</evidence>
<keyword evidence="8" id="KW-1185">Reference proteome</keyword>
<dbReference type="Proteomes" id="UP001152747">
    <property type="component" value="Unassembled WGS sequence"/>
</dbReference>
<evidence type="ECO:0000259" key="5">
    <source>
        <dbReference type="PROSITE" id="PS01180"/>
    </source>
</evidence>
<feature type="domain" description="C-type lectin" evidence="6">
    <location>
        <begin position="28"/>
        <end position="138"/>
    </location>
</feature>
<proteinExistence type="predicted"/>
<evidence type="ECO:0000256" key="2">
    <source>
        <dbReference type="ARBA" id="ARBA00023157"/>
    </source>
</evidence>
<dbReference type="Gene3D" id="2.60.120.290">
    <property type="entry name" value="Spermadhesin, CUB domain"/>
    <property type="match status" value="2"/>
</dbReference>
<organism evidence="7 8">
    <name type="scientific">Caenorhabditis angaria</name>
    <dbReference type="NCBI Taxonomy" id="860376"/>
    <lineage>
        <taxon>Eukaryota</taxon>
        <taxon>Metazoa</taxon>
        <taxon>Ecdysozoa</taxon>
        <taxon>Nematoda</taxon>
        <taxon>Chromadorea</taxon>
        <taxon>Rhabditida</taxon>
        <taxon>Rhabditina</taxon>
        <taxon>Rhabditomorpha</taxon>
        <taxon>Rhabditoidea</taxon>
        <taxon>Rhabditidae</taxon>
        <taxon>Peloderinae</taxon>
        <taxon>Caenorhabditis</taxon>
    </lineage>
</organism>
<protein>
    <recommendedName>
        <fullName evidence="9">CUB domain-containing protein</fullName>
    </recommendedName>
</protein>
<reference evidence="7" key="1">
    <citation type="submission" date="2022-11" db="EMBL/GenBank/DDBJ databases">
        <authorList>
            <person name="Kikuchi T."/>
        </authorList>
    </citation>
    <scope>NUCLEOTIDE SEQUENCE</scope>
    <source>
        <strain evidence="7">PS1010</strain>
    </source>
</reference>
<feature type="domain" description="CUB" evidence="5">
    <location>
        <begin position="144"/>
        <end position="255"/>
    </location>
</feature>
<evidence type="ECO:0000313" key="7">
    <source>
        <dbReference type="EMBL" id="CAI5452434.1"/>
    </source>
</evidence>
<sequence length="369" mass="41650">MFCALIYLIIGLASAANLCPNGWIFSTQTSYCYYISNLTMTWDQASTYCDGIGGTFLTINTYTEYTYLKNFTATSMLQPWLGYHRNLTTGKFYDLSGSQAWAYWGTNEPSINGDCVSFRGNDGMQATPCYNIQPVSCKQQPSLCPNQTQYGGSYTRSGTITSPGYPEAYYNNLDCLYTITSPNGTFITITFSPYEVESIYDYISIYDGPNATNYLGQPYTYGRNYYESSSNVIFFKFHTDSLIVKKGWMATWAAKPNTPPIRQNGTNGTLTSDNYPSNYNSYTEQLYYISVDYGFQINLTITDFVTEANYDILQVYNSSVVSNSYLIANLSGSSVAPWNILSPSNYLTLKFTSDSMVQKKGWSLYWFIQ</sequence>
<dbReference type="CDD" id="cd00041">
    <property type="entry name" value="CUB"/>
    <property type="match status" value="2"/>
</dbReference>
<evidence type="ECO:0000313" key="8">
    <source>
        <dbReference type="Proteomes" id="UP001152747"/>
    </source>
</evidence>
<evidence type="ECO:0000256" key="4">
    <source>
        <dbReference type="SAM" id="SignalP"/>
    </source>
</evidence>
<dbReference type="Gene3D" id="3.10.100.10">
    <property type="entry name" value="Mannose-Binding Protein A, subunit A"/>
    <property type="match status" value="1"/>
</dbReference>
<name>A0A9P1IWQ4_9PELO</name>
<dbReference type="PANTHER" id="PTHR24251">
    <property type="entry name" value="OVOCHYMASE-RELATED"/>
    <property type="match status" value="1"/>
</dbReference>
<gene>
    <name evidence="7" type="ORF">CAMP_LOCUS15071</name>
</gene>
<dbReference type="InterPro" id="IPR000859">
    <property type="entry name" value="CUB_dom"/>
</dbReference>
<keyword evidence="4" id="KW-0732">Signal</keyword>
<dbReference type="OrthoDB" id="5808499at2759"/>
<dbReference type="Pfam" id="PF00431">
    <property type="entry name" value="CUB"/>
    <property type="match status" value="2"/>
</dbReference>
<keyword evidence="1" id="KW-0677">Repeat</keyword>
<dbReference type="InterPro" id="IPR035914">
    <property type="entry name" value="Sperma_CUB_dom_sf"/>
</dbReference>
<feature type="domain" description="CUB" evidence="5">
    <location>
        <begin position="257"/>
        <end position="369"/>
    </location>
</feature>
<comment type="caution">
    <text evidence="7">The sequence shown here is derived from an EMBL/GenBank/DDBJ whole genome shotgun (WGS) entry which is preliminary data.</text>
</comment>
<dbReference type="InterPro" id="IPR001304">
    <property type="entry name" value="C-type_lectin-like"/>
</dbReference>
<evidence type="ECO:0008006" key="9">
    <source>
        <dbReference type="Google" id="ProtNLM"/>
    </source>
</evidence>
<comment type="caution">
    <text evidence="3">Lacks conserved residue(s) required for the propagation of feature annotation.</text>
</comment>
<accession>A0A9P1IWQ4</accession>
<dbReference type="AlphaFoldDB" id="A0A9P1IWQ4"/>
<feature type="chain" id="PRO_5040483258" description="CUB domain-containing protein" evidence="4">
    <location>
        <begin position="16"/>
        <end position="369"/>
    </location>
</feature>
<evidence type="ECO:0000256" key="3">
    <source>
        <dbReference type="PROSITE-ProRule" id="PRU00059"/>
    </source>
</evidence>
<dbReference type="SUPFAM" id="SSF49854">
    <property type="entry name" value="Spermadhesin, CUB domain"/>
    <property type="match status" value="2"/>
</dbReference>
<feature type="signal peptide" evidence="4">
    <location>
        <begin position="1"/>
        <end position="15"/>
    </location>
</feature>
<dbReference type="EMBL" id="CANHGI010000005">
    <property type="protein sequence ID" value="CAI5452434.1"/>
    <property type="molecule type" value="Genomic_DNA"/>
</dbReference>